<proteinExistence type="predicted"/>
<gene>
    <name evidence="3" type="ORF">GCM10025865_18970</name>
</gene>
<evidence type="ECO:0000256" key="1">
    <source>
        <dbReference type="SAM" id="MobiDB-lite"/>
    </source>
</evidence>
<evidence type="ECO:0000313" key="3">
    <source>
        <dbReference type="EMBL" id="BDZ42598.1"/>
    </source>
</evidence>
<name>A0ABN6XC94_9CELL</name>
<feature type="region of interest" description="Disordered" evidence="1">
    <location>
        <begin position="102"/>
        <end position="121"/>
    </location>
</feature>
<dbReference type="SUPFAM" id="SSF82829">
    <property type="entry name" value="MesJ substrate recognition domain-like"/>
    <property type="match status" value="1"/>
</dbReference>
<accession>A0ABN6XC94</accession>
<dbReference type="Gene3D" id="1.10.10.1360">
    <property type="entry name" value="tRNA (Ile)-lysidine synthase"/>
    <property type="match status" value="1"/>
</dbReference>
<dbReference type="Gene3D" id="1.20.59.20">
    <property type="match status" value="1"/>
</dbReference>
<evidence type="ECO:0000259" key="2">
    <source>
        <dbReference type="Pfam" id="PF09179"/>
    </source>
</evidence>
<dbReference type="InterPro" id="IPR015262">
    <property type="entry name" value="tRNA_Ile_lys_synt_subst-bd"/>
</dbReference>
<keyword evidence="4" id="KW-1185">Reference proteome</keyword>
<dbReference type="SUPFAM" id="SSF52402">
    <property type="entry name" value="Adenine nucleotide alpha hydrolases-like"/>
    <property type="match status" value="1"/>
</dbReference>
<dbReference type="Proteomes" id="UP001321475">
    <property type="component" value="Chromosome"/>
</dbReference>
<reference evidence="4" key="1">
    <citation type="journal article" date="2019" name="Int. J. Syst. Evol. Microbiol.">
        <title>The Global Catalogue of Microorganisms (GCM) 10K type strain sequencing project: providing services to taxonomists for standard genome sequencing and annotation.</title>
        <authorList>
            <consortium name="The Broad Institute Genomics Platform"/>
            <consortium name="The Broad Institute Genome Sequencing Center for Infectious Disease"/>
            <person name="Wu L."/>
            <person name="Ma J."/>
        </authorList>
    </citation>
    <scope>NUCLEOTIDE SEQUENCE [LARGE SCALE GENOMIC DNA]</scope>
    <source>
        <strain evidence="4">NBRC 108565</strain>
    </source>
</reference>
<evidence type="ECO:0000313" key="4">
    <source>
        <dbReference type="Proteomes" id="UP001321475"/>
    </source>
</evidence>
<dbReference type="Pfam" id="PF09179">
    <property type="entry name" value="TilS"/>
    <property type="match status" value="1"/>
</dbReference>
<feature type="domain" description="tRNA(Ile)-lysidine synthase substrate-binding" evidence="2">
    <location>
        <begin position="133"/>
        <end position="198"/>
    </location>
</feature>
<protein>
    <recommendedName>
        <fullName evidence="2">tRNA(Ile)-lysidine synthase substrate-binding domain-containing protein</fullName>
    </recommendedName>
</protein>
<organism evidence="3 4">
    <name type="scientific">Paraoerskovia sediminicola</name>
    <dbReference type="NCBI Taxonomy" id="1138587"/>
    <lineage>
        <taxon>Bacteria</taxon>
        <taxon>Bacillati</taxon>
        <taxon>Actinomycetota</taxon>
        <taxon>Actinomycetes</taxon>
        <taxon>Micrococcales</taxon>
        <taxon>Cellulomonadaceae</taxon>
        <taxon>Paraoerskovia</taxon>
    </lineage>
</organism>
<dbReference type="EMBL" id="AP027729">
    <property type="protein sequence ID" value="BDZ42598.1"/>
    <property type="molecule type" value="Genomic_DNA"/>
</dbReference>
<sequence>MPALRGVYRRPFLGLRRSDTEAVCRASGLDPWHDPTNGVTGARTGGTSSDLPLRSRMRHEVLPVLGDVLGPGVPEALARSADLLRDDADALDAIAAEALDRALDRPQDRTQDGAQGRARAPGDGTLPVLALVVAELLPLLRAVRRRALRAAAVDAGALPGSLSAAHVDALDALVVDWRGQGAVHLPGGVRAQRRCGRLVFAA</sequence>
<feature type="compositionally biased region" description="Basic and acidic residues" evidence="1">
    <location>
        <begin position="102"/>
        <end position="111"/>
    </location>
</feature>